<evidence type="ECO:0000256" key="11">
    <source>
        <dbReference type="RuleBase" id="RU000488"/>
    </source>
</evidence>
<dbReference type="PANTHER" id="PTHR45624:SF12">
    <property type="entry name" value="MITOCHONDRIAL ORNITHINE TRANSPORTER 1"/>
    <property type="match status" value="1"/>
</dbReference>
<dbReference type="Gene3D" id="1.50.40.10">
    <property type="entry name" value="Mitochondrial carrier domain"/>
    <property type="match status" value="2"/>
</dbReference>
<dbReference type="PANTHER" id="PTHR45624">
    <property type="entry name" value="MITOCHONDRIAL BASIC AMINO ACIDS TRANSPORTER-RELATED"/>
    <property type="match status" value="1"/>
</dbReference>
<dbReference type="HOGENOM" id="CLU_015166_16_2_1"/>
<dbReference type="GO" id="GO:0005743">
    <property type="term" value="C:mitochondrial inner membrane"/>
    <property type="evidence" value="ECO:0007669"/>
    <property type="project" value="UniProtKB-SubCell"/>
</dbReference>
<evidence type="ECO:0000256" key="6">
    <source>
        <dbReference type="ARBA" id="ARBA00022792"/>
    </source>
</evidence>
<sequence>MADSAADMEGHSSSSSSAVQTAKDLFSGAAGGVAQVLIGQPFDIVKVRLQTSQAYPSALAAATSIYRNEGPLAFYKGTLTPLLGIGACVSIQFGAFHAARRWLEQRKAGTAGTGAAAPQLGYGEYYAAGAFAGVANTVLSSPIEHVRIRLQTQPHGAARLYSGPWDCVRQLSARRGGGGVARGLYRGSAVTVLREAQAYGVWFLTFEWLMNSDAARNGIERKDIANWKVALYGGLAGEALWLGSYPFDVVKSKMQTDGFGPDQRYKTMRDCFAQTWRAEGMRGFWKGIGPTLLRAMPVSAGTFAVVEMTMRAIN</sequence>
<dbReference type="AlphaFoldDB" id="G2QK69"/>
<evidence type="ECO:0000313" key="13">
    <source>
        <dbReference type="Proteomes" id="UP000007322"/>
    </source>
</evidence>
<accession>G2QK69</accession>
<keyword evidence="6" id="KW-0999">Mitochondrion inner membrane</keyword>
<dbReference type="SUPFAM" id="SSF103506">
    <property type="entry name" value="Mitochondrial carrier"/>
    <property type="match status" value="1"/>
</dbReference>
<feature type="repeat" description="Solcar" evidence="10">
    <location>
        <begin position="120"/>
        <end position="212"/>
    </location>
</feature>
<evidence type="ECO:0000256" key="4">
    <source>
        <dbReference type="ARBA" id="ARBA00022692"/>
    </source>
</evidence>
<dbReference type="OMA" id="VWFLAFE"/>
<keyword evidence="13" id="KW-1185">Reference proteome</keyword>
<dbReference type="VEuPathDB" id="FungiDB:MYCTH_2315933"/>
<comment type="similarity">
    <text evidence="2 11">Belongs to the mitochondrial carrier (TC 2.A.29) family.</text>
</comment>
<keyword evidence="4 10" id="KW-0812">Transmembrane</keyword>
<keyword evidence="7" id="KW-1133">Transmembrane helix</keyword>
<keyword evidence="9 10" id="KW-0472">Membrane</keyword>
<evidence type="ECO:0008006" key="14">
    <source>
        <dbReference type="Google" id="ProtNLM"/>
    </source>
</evidence>
<dbReference type="PROSITE" id="PS50920">
    <property type="entry name" value="SOLCAR"/>
    <property type="match status" value="3"/>
</dbReference>
<dbReference type="EMBL" id="CP003006">
    <property type="protein sequence ID" value="AEO59975.1"/>
    <property type="molecule type" value="Genomic_DNA"/>
</dbReference>
<organism evidence="12 13">
    <name type="scientific">Thermothelomyces thermophilus (strain ATCC 42464 / BCRC 31852 / DSM 1799)</name>
    <name type="common">Sporotrichum thermophile</name>
    <dbReference type="NCBI Taxonomy" id="573729"/>
    <lineage>
        <taxon>Eukaryota</taxon>
        <taxon>Fungi</taxon>
        <taxon>Dikarya</taxon>
        <taxon>Ascomycota</taxon>
        <taxon>Pezizomycotina</taxon>
        <taxon>Sordariomycetes</taxon>
        <taxon>Sordariomycetidae</taxon>
        <taxon>Sordariales</taxon>
        <taxon>Chaetomiaceae</taxon>
        <taxon>Thermothelomyces</taxon>
    </lineage>
</organism>
<dbReference type="InterPro" id="IPR002067">
    <property type="entry name" value="MCP"/>
</dbReference>
<dbReference type="FunCoup" id="G2QK69">
    <property type="interactions" value="234"/>
</dbReference>
<dbReference type="InterPro" id="IPR050567">
    <property type="entry name" value="Mitochondrial_Carrier"/>
</dbReference>
<dbReference type="InterPro" id="IPR018108">
    <property type="entry name" value="MCP_transmembrane"/>
</dbReference>
<evidence type="ECO:0000256" key="9">
    <source>
        <dbReference type="ARBA" id="ARBA00023136"/>
    </source>
</evidence>
<keyword evidence="8" id="KW-0496">Mitochondrion</keyword>
<dbReference type="PRINTS" id="PR00926">
    <property type="entry name" value="MITOCARRIER"/>
</dbReference>
<dbReference type="KEGG" id="mtm:MYCTH_2315933"/>
<evidence type="ECO:0000256" key="3">
    <source>
        <dbReference type="ARBA" id="ARBA00022448"/>
    </source>
</evidence>
<dbReference type="GO" id="GO:0000064">
    <property type="term" value="F:L-ornithine transmembrane transporter activity"/>
    <property type="evidence" value="ECO:0007669"/>
    <property type="project" value="TreeGrafter"/>
</dbReference>
<evidence type="ECO:0000256" key="10">
    <source>
        <dbReference type="PROSITE-ProRule" id="PRU00282"/>
    </source>
</evidence>
<evidence type="ECO:0000256" key="2">
    <source>
        <dbReference type="ARBA" id="ARBA00006375"/>
    </source>
</evidence>
<keyword evidence="5" id="KW-0677">Repeat</keyword>
<dbReference type="eggNOG" id="KOG0758">
    <property type="taxonomic scope" value="Eukaryota"/>
</dbReference>
<protein>
    <recommendedName>
        <fullName evidence="14">Mitochondrial carrier protein</fullName>
    </recommendedName>
</protein>
<feature type="repeat" description="Solcar" evidence="10">
    <location>
        <begin position="22"/>
        <end position="102"/>
    </location>
</feature>
<proteinExistence type="inferred from homology"/>
<dbReference type="OrthoDB" id="409586at2759"/>
<evidence type="ECO:0000256" key="5">
    <source>
        <dbReference type="ARBA" id="ARBA00022737"/>
    </source>
</evidence>
<dbReference type="GeneID" id="11510980"/>
<comment type="subcellular location">
    <subcellularLocation>
        <location evidence="1">Mitochondrion inner membrane</location>
        <topology evidence="1">Multi-pass membrane protein</topology>
    </subcellularLocation>
</comment>
<dbReference type="Proteomes" id="UP000007322">
    <property type="component" value="Chromosome 5"/>
</dbReference>
<evidence type="ECO:0000256" key="8">
    <source>
        <dbReference type="ARBA" id="ARBA00023128"/>
    </source>
</evidence>
<dbReference type="Pfam" id="PF00153">
    <property type="entry name" value="Mito_carr"/>
    <property type="match status" value="3"/>
</dbReference>
<evidence type="ECO:0000256" key="1">
    <source>
        <dbReference type="ARBA" id="ARBA00004448"/>
    </source>
</evidence>
<dbReference type="RefSeq" id="XP_003665220.1">
    <property type="nucleotide sequence ID" value="XM_003665172.1"/>
</dbReference>
<dbReference type="InterPro" id="IPR023395">
    <property type="entry name" value="MCP_dom_sf"/>
</dbReference>
<dbReference type="InParanoid" id="G2QK69"/>
<reference evidence="12 13" key="1">
    <citation type="journal article" date="2011" name="Nat. Biotechnol.">
        <title>Comparative genomic analysis of the thermophilic biomass-degrading fungi Myceliophthora thermophila and Thielavia terrestris.</title>
        <authorList>
            <person name="Berka R.M."/>
            <person name="Grigoriev I.V."/>
            <person name="Otillar R."/>
            <person name="Salamov A."/>
            <person name="Grimwood J."/>
            <person name="Reid I."/>
            <person name="Ishmael N."/>
            <person name="John T."/>
            <person name="Darmond C."/>
            <person name="Moisan M.-C."/>
            <person name="Henrissat B."/>
            <person name="Coutinho P.M."/>
            <person name="Lombard V."/>
            <person name="Natvig D.O."/>
            <person name="Lindquist E."/>
            <person name="Schmutz J."/>
            <person name="Lucas S."/>
            <person name="Harris P."/>
            <person name="Powlowski J."/>
            <person name="Bellemare A."/>
            <person name="Taylor D."/>
            <person name="Butler G."/>
            <person name="de Vries R.P."/>
            <person name="Allijn I.E."/>
            <person name="van den Brink J."/>
            <person name="Ushinsky S."/>
            <person name="Storms R."/>
            <person name="Powell A.J."/>
            <person name="Paulsen I.T."/>
            <person name="Elbourne L.D.H."/>
            <person name="Baker S.E."/>
            <person name="Magnuson J."/>
            <person name="LaBoissiere S."/>
            <person name="Clutterbuck A.J."/>
            <person name="Martinez D."/>
            <person name="Wogulis M."/>
            <person name="de Leon A.L."/>
            <person name="Rey M.W."/>
            <person name="Tsang A."/>
        </authorList>
    </citation>
    <scope>NUCLEOTIDE SEQUENCE [LARGE SCALE GENOMIC DNA]</scope>
    <source>
        <strain evidence="13">ATCC 42464 / BCRC 31852 / DSM 1799</strain>
    </source>
</reference>
<name>G2QK69_THET4</name>
<keyword evidence="3 11" id="KW-0813">Transport</keyword>
<dbReference type="GO" id="GO:1990575">
    <property type="term" value="P:mitochondrial L-ornithine transmembrane transport"/>
    <property type="evidence" value="ECO:0007669"/>
    <property type="project" value="TreeGrafter"/>
</dbReference>
<evidence type="ECO:0000256" key="7">
    <source>
        <dbReference type="ARBA" id="ARBA00022989"/>
    </source>
</evidence>
<gene>
    <name evidence="12" type="ORF">MYCTH_2315933</name>
</gene>
<feature type="repeat" description="Solcar" evidence="10">
    <location>
        <begin position="225"/>
        <end position="312"/>
    </location>
</feature>
<evidence type="ECO:0000313" key="12">
    <source>
        <dbReference type="EMBL" id="AEO59975.1"/>
    </source>
</evidence>